<feature type="compositionally biased region" description="Basic residues" evidence="1">
    <location>
        <begin position="45"/>
        <end position="54"/>
    </location>
</feature>
<gene>
    <name evidence="2" type="ORF">PIB30_068376</name>
</gene>
<accession>A0ABU6QNI9</accession>
<protein>
    <submittedName>
        <fullName evidence="2">Uncharacterized protein</fullName>
    </submittedName>
</protein>
<evidence type="ECO:0000313" key="3">
    <source>
        <dbReference type="Proteomes" id="UP001341840"/>
    </source>
</evidence>
<name>A0ABU6QNI9_9FABA</name>
<dbReference type="Proteomes" id="UP001341840">
    <property type="component" value="Unassembled WGS sequence"/>
</dbReference>
<dbReference type="EMBL" id="JASCZI010000732">
    <property type="protein sequence ID" value="MED6113171.1"/>
    <property type="molecule type" value="Genomic_DNA"/>
</dbReference>
<proteinExistence type="predicted"/>
<keyword evidence="3" id="KW-1185">Reference proteome</keyword>
<feature type="region of interest" description="Disordered" evidence="1">
    <location>
        <begin position="1"/>
        <end position="54"/>
    </location>
</feature>
<organism evidence="2 3">
    <name type="scientific">Stylosanthes scabra</name>
    <dbReference type="NCBI Taxonomy" id="79078"/>
    <lineage>
        <taxon>Eukaryota</taxon>
        <taxon>Viridiplantae</taxon>
        <taxon>Streptophyta</taxon>
        <taxon>Embryophyta</taxon>
        <taxon>Tracheophyta</taxon>
        <taxon>Spermatophyta</taxon>
        <taxon>Magnoliopsida</taxon>
        <taxon>eudicotyledons</taxon>
        <taxon>Gunneridae</taxon>
        <taxon>Pentapetalae</taxon>
        <taxon>rosids</taxon>
        <taxon>fabids</taxon>
        <taxon>Fabales</taxon>
        <taxon>Fabaceae</taxon>
        <taxon>Papilionoideae</taxon>
        <taxon>50 kb inversion clade</taxon>
        <taxon>dalbergioids sensu lato</taxon>
        <taxon>Dalbergieae</taxon>
        <taxon>Pterocarpus clade</taxon>
        <taxon>Stylosanthes</taxon>
    </lineage>
</organism>
<evidence type="ECO:0000313" key="2">
    <source>
        <dbReference type="EMBL" id="MED6113171.1"/>
    </source>
</evidence>
<evidence type="ECO:0000256" key="1">
    <source>
        <dbReference type="SAM" id="MobiDB-lite"/>
    </source>
</evidence>
<comment type="caution">
    <text evidence="2">The sequence shown here is derived from an EMBL/GenBank/DDBJ whole genome shotgun (WGS) entry which is preliminary data.</text>
</comment>
<reference evidence="2 3" key="1">
    <citation type="journal article" date="2023" name="Plants (Basel)">
        <title>Bridging the Gap: Combining Genomics and Transcriptomics Approaches to Understand Stylosanthes scabra, an Orphan Legume from the Brazilian Caatinga.</title>
        <authorList>
            <person name="Ferreira-Neto J.R.C."/>
            <person name="da Silva M.D."/>
            <person name="Binneck E."/>
            <person name="de Melo N.F."/>
            <person name="da Silva R.H."/>
            <person name="de Melo A.L.T.M."/>
            <person name="Pandolfi V."/>
            <person name="Bustamante F.O."/>
            <person name="Brasileiro-Vidal A.C."/>
            <person name="Benko-Iseppon A.M."/>
        </authorList>
    </citation>
    <scope>NUCLEOTIDE SEQUENCE [LARGE SCALE GENOMIC DNA]</scope>
    <source>
        <tissue evidence="2">Leaves</tissue>
    </source>
</reference>
<sequence length="147" mass="16094">MKQALIPGGGSHAQAPNRKTTPRNSFLLGGNQANNQQHEPAASHLRVHHQHQNTKRSHQMVSLPFGRPTLNKVGAIVATPILTMKFITDSGEVGILKGDISEAERCHGTTLHNSKEQFPRPMKPDIAAKIHLADLEPPGRKISERSQ</sequence>